<feature type="transmembrane region" description="Helical" evidence="1">
    <location>
        <begin position="72"/>
        <end position="92"/>
    </location>
</feature>
<dbReference type="EMBL" id="CP002780">
    <property type="protein sequence ID" value="AEG60992.1"/>
    <property type="molecule type" value="Genomic_DNA"/>
</dbReference>
<keyword evidence="1" id="KW-1133">Transmembrane helix</keyword>
<evidence type="ECO:0000313" key="2">
    <source>
        <dbReference type="EMBL" id="AEG60992.1"/>
    </source>
</evidence>
<keyword evidence="1" id="KW-0472">Membrane</keyword>
<dbReference type="AlphaFoldDB" id="F6DRW8"/>
<dbReference type="Proteomes" id="UP000009234">
    <property type="component" value="Chromosome"/>
</dbReference>
<keyword evidence="1" id="KW-0812">Transmembrane</keyword>
<reference evidence="2 3" key="2">
    <citation type="journal article" date="2012" name="Stand. Genomic Sci.">
        <title>Complete genome sequence of the sulfate-reducing firmicute Desulfotomaculum ruminis type strain (DL(T)).</title>
        <authorList>
            <person name="Spring S."/>
            <person name="Visser M."/>
            <person name="Lu M."/>
            <person name="Copeland A."/>
            <person name="Lapidus A."/>
            <person name="Lucas S."/>
            <person name="Cheng J.F."/>
            <person name="Han C."/>
            <person name="Tapia R."/>
            <person name="Goodwin L.A."/>
            <person name="Pitluck S."/>
            <person name="Ivanova N."/>
            <person name="Land M."/>
            <person name="Hauser L."/>
            <person name="Larimer F."/>
            <person name="Rohde M."/>
            <person name="Goker M."/>
            <person name="Detter J.C."/>
            <person name="Kyrpides N.C."/>
            <person name="Woyke T."/>
            <person name="Schaap P.J."/>
            <person name="Plugge C.M."/>
            <person name="Muyzer G."/>
            <person name="Kuever J."/>
            <person name="Pereira I.A."/>
            <person name="Parshina S.N."/>
            <person name="Bernier-Latmani R."/>
            <person name="Stams A.J."/>
            <person name="Klenk H.P."/>
        </authorList>
    </citation>
    <scope>NUCLEOTIDE SEQUENCE [LARGE SCALE GENOMIC DNA]</scope>
    <source>
        <strain evidence="3">ATCC 23193 / DSM 2154 / NCIB 8452 / DL</strain>
    </source>
</reference>
<dbReference type="HOGENOM" id="CLU_163805_2_0_9"/>
<evidence type="ECO:0000256" key="1">
    <source>
        <dbReference type="SAM" id="Phobius"/>
    </source>
</evidence>
<dbReference type="OrthoDB" id="1927595at2"/>
<reference evidence="3" key="1">
    <citation type="submission" date="2011-05" db="EMBL/GenBank/DDBJ databases">
        <title>Complete sequence of Desulfotomaculum ruminis DSM 2154.</title>
        <authorList>
            <person name="Lucas S."/>
            <person name="Copeland A."/>
            <person name="Lapidus A."/>
            <person name="Cheng J.-F."/>
            <person name="Goodwin L."/>
            <person name="Pitluck S."/>
            <person name="Lu M."/>
            <person name="Detter J.C."/>
            <person name="Han C."/>
            <person name="Tapia R."/>
            <person name="Land M."/>
            <person name="Hauser L."/>
            <person name="Kyrpides N."/>
            <person name="Ivanova N."/>
            <person name="Mikhailova N."/>
            <person name="Pagani I."/>
            <person name="Stams A.J.M."/>
            <person name="Plugge C.M."/>
            <person name="Muyzer G."/>
            <person name="Kuever J."/>
            <person name="Parshina S.N."/>
            <person name="Ivanova A.E."/>
            <person name="Nazina T.N."/>
            <person name="Brambilla E."/>
            <person name="Spring S."/>
            <person name="Klenk H.-P."/>
            <person name="Woyke T."/>
        </authorList>
    </citation>
    <scope>NUCLEOTIDE SEQUENCE [LARGE SCALE GENOMIC DNA]</scope>
    <source>
        <strain evidence="3">ATCC 23193 / DSM 2154 / NCIB 8452 / DL</strain>
    </source>
</reference>
<gene>
    <name evidence="2" type="ordered locus">Desru_2774</name>
</gene>
<dbReference type="KEGG" id="dru:Desru_2774"/>
<proteinExistence type="predicted"/>
<name>F6DRW8_DESRL</name>
<evidence type="ECO:0000313" key="3">
    <source>
        <dbReference type="Proteomes" id="UP000009234"/>
    </source>
</evidence>
<keyword evidence="3" id="KW-1185">Reference proteome</keyword>
<dbReference type="Pfam" id="PF17247">
    <property type="entry name" value="DUF5316"/>
    <property type="match status" value="1"/>
</dbReference>
<accession>F6DRW8</accession>
<organism evidence="2 3">
    <name type="scientific">Desulforamulus ruminis (strain ATCC 23193 / DSM 2154 / NCIMB 8452 / DL)</name>
    <name type="common">Desulfotomaculum ruminis</name>
    <dbReference type="NCBI Taxonomy" id="696281"/>
    <lineage>
        <taxon>Bacteria</taxon>
        <taxon>Bacillati</taxon>
        <taxon>Bacillota</taxon>
        <taxon>Clostridia</taxon>
        <taxon>Eubacteriales</taxon>
        <taxon>Peptococcaceae</taxon>
        <taxon>Desulforamulus</taxon>
    </lineage>
</organism>
<dbReference type="InterPro" id="IPR035167">
    <property type="entry name" value="DUF5316"/>
</dbReference>
<feature type="transmembrane region" description="Helical" evidence="1">
    <location>
        <begin position="30"/>
        <end position="51"/>
    </location>
</feature>
<protein>
    <submittedName>
        <fullName evidence="2">Uncharacterized protein</fullName>
    </submittedName>
</protein>
<sequence>MKIYLLIGIAIPLFIALLFRSMDALINYSFYMGLAFWLISGLINGGAAGSGDRIRAHYHATPNADRAERSKWAGKFFYLGLPGMVIGIIYLFKG</sequence>